<dbReference type="GO" id="GO:0000981">
    <property type="term" value="F:DNA-binding transcription factor activity, RNA polymerase II-specific"/>
    <property type="evidence" value="ECO:0007669"/>
    <property type="project" value="TreeGrafter"/>
</dbReference>
<evidence type="ECO:0000313" key="4">
    <source>
        <dbReference type="Proteomes" id="UP000800235"/>
    </source>
</evidence>
<feature type="domain" description="C2H2-type" evidence="2">
    <location>
        <begin position="87"/>
        <end position="110"/>
    </location>
</feature>
<dbReference type="EMBL" id="MU007042">
    <property type="protein sequence ID" value="KAF2429987.1"/>
    <property type="molecule type" value="Genomic_DNA"/>
</dbReference>
<dbReference type="InterPro" id="IPR013087">
    <property type="entry name" value="Znf_C2H2_type"/>
</dbReference>
<sequence>MSAVLGSRELLHYDTQHRVLICRECTYAIQKSALSSHLLRHKIYRGERQRLMFSVVKLEILEPDDVQIPPPGSPPVDGLPVISGHRCTATSCESLCASSKRMRRHWSEAHGVSDPPGSCAVSVSLQTFFRGTKLRYFEVSLVTGAGSSAHQNDSDPNPEATPAPLQSSLSPSGPPWEINLETLRYFHHFTTTTSFALPTQNEDAGNHWQKEVVTQALRLPWLMCGLLSVSASHMAALSDDEMDKRIYLEQSNRFFHDFIVAWEGVKSSPNVAEGDEVKVGAQIICVQQCYHWTCEGSTPGLEITASTASFQLQSFIDAVQGCADPEIALRSVLNNDITAEEALDQTTMEIEMGKPLQDKVSNAAPPALLKRLCTLPYRMAEVLDRPDDPQQFFASLRALNSLVECSSLSYASDNAETAWMGMASWLLRSWGHFKQMLYRSHPAALIVFAHWLLLVERAQRHYWFLSGLATRALHEVVRVLPEDRALRSLVEDLMPSV</sequence>
<evidence type="ECO:0000259" key="2">
    <source>
        <dbReference type="PROSITE" id="PS00028"/>
    </source>
</evidence>
<feature type="compositionally biased region" description="Low complexity" evidence="1">
    <location>
        <begin position="162"/>
        <end position="171"/>
    </location>
</feature>
<dbReference type="InterPro" id="IPR052400">
    <property type="entry name" value="Zn2-C6_fungal_TF"/>
</dbReference>
<reference evidence="3" key="1">
    <citation type="journal article" date="2020" name="Stud. Mycol.">
        <title>101 Dothideomycetes genomes: a test case for predicting lifestyles and emergence of pathogens.</title>
        <authorList>
            <person name="Haridas S."/>
            <person name="Albert R."/>
            <person name="Binder M."/>
            <person name="Bloem J."/>
            <person name="Labutti K."/>
            <person name="Salamov A."/>
            <person name="Andreopoulos B."/>
            <person name="Baker S."/>
            <person name="Barry K."/>
            <person name="Bills G."/>
            <person name="Bluhm B."/>
            <person name="Cannon C."/>
            <person name="Castanera R."/>
            <person name="Culley D."/>
            <person name="Daum C."/>
            <person name="Ezra D."/>
            <person name="Gonzalez J."/>
            <person name="Henrissat B."/>
            <person name="Kuo A."/>
            <person name="Liang C."/>
            <person name="Lipzen A."/>
            <person name="Lutzoni F."/>
            <person name="Magnuson J."/>
            <person name="Mondo S."/>
            <person name="Nolan M."/>
            <person name="Ohm R."/>
            <person name="Pangilinan J."/>
            <person name="Park H.-J."/>
            <person name="Ramirez L."/>
            <person name="Alfaro M."/>
            <person name="Sun H."/>
            <person name="Tritt A."/>
            <person name="Yoshinaga Y."/>
            <person name="Zwiers L.-H."/>
            <person name="Turgeon B."/>
            <person name="Goodwin S."/>
            <person name="Spatafora J."/>
            <person name="Crous P."/>
            <person name="Grigoriev I."/>
        </authorList>
    </citation>
    <scope>NUCLEOTIDE SEQUENCE</scope>
    <source>
        <strain evidence="3">CBS 130266</strain>
    </source>
</reference>
<proteinExistence type="predicted"/>
<organism evidence="3 4">
    <name type="scientific">Tothia fuscella</name>
    <dbReference type="NCBI Taxonomy" id="1048955"/>
    <lineage>
        <taxon>Eukaryota</taxon>
        <taxon>Fungi</taxon>
        <taxon>Dikarya</taxon>
        <taxon>Ascomycota</taxon>
        <taxon>Pezizomycotina</taxon>
        <taxon>Dothideomycetes</taxon>
        <taxon>Pleosporomycetidae</taxon>
        <taxon>Venturiales</taxon>
        <taxon>Cylindrosympodiaceae</taxon>
        <taxon>Tothia</taxon>
    </lineage>
</organism>
<dbReference type="OrthoDB" id="416217at2759"/>
<dbReference type="Pfam" id="PF12013">
    <property type="entry name" value="OrsD"/>
    <property type="match status" value="1"/>
</dbReference>
<comment type="caution">
    <text evidence="3">The sequence shown here is derived from an EMBL/GenBank/DDBJ whole genome shotgun (WGS) entry which is preliminary data.</text>
</comment>
<dbReference type="Proteomes" id="UP000800235">
    <property type="component" value="Unassembled WGS sequence"/>
</dbReference>
<accession>A0A9P4NQV6</accession>
<dbReference type="AlphaFoldDB" id="A0A9P4NQV6"/>
<evidence type="ECO:0000256" key="1">
    <source>
        <dbReference type="SAM" id="MobiDB-lite"/>
    </source>
</evidence>
<gene>
    <name evidence="3" type="ORF">EJ08DRAFT_257391</name>
</gene>
<name>A0A9P4NQV6_9PEZI</name>
<evidence type="ECO:0000313" key="3">
    <source>
        <dbReference type="EMBL" id="KAF2429987.1"/>
    </source>
</evidence>
<protein>
    <recommendedName>
        <fullName evidence="2">C2H2-type domain-containing protein</fullName>
    </recommendedName>
</protein>
<dbReference type="InterPro" id="IPR022698">
    <property type="entry name" value="OrsD"/>
</dbReference>
<keyword evidence="4" id="KW-1185">Reference proteome</keyword>
<dbReference type="PROSITE" id="PS00028">
    <property type="entry name" value="ZINC_FINGER_C2H2_1"/>
    <property type="match status" value="1"/>
</dbReference>
<dbReference type="PANTHER" id="PTHR47657:SF3">
    <property type="entry name" value="ORSELLINIC ACID_F9775 BIOSYNTHESIS CLUSTER PROTEIN D-RELATED"/>
    <property type="match status" value="1"/>
</dbReference>
<dbReference type="PANTHER" id="PTHR47657">
    <property type="entry name" value="STEROL REGULATORY ELEMENT-BINDING PROTEIN ECM22"/>
    <property type="match status" value="1"/>
</dbReference>
<feature type="region of interest" description="Disordered" evidence="1">
    <location>
        <begin position="147"/>
        <end position="171"/>
    </location>
</feature>